<proteinExistence type="predicted"/>
<comment type="caution">
    <text evidence="1">The sequence shown here is derived from an EMBL/GenBank/DDBJ whole genome shotgun (WGS) entry which is preliminary data.</text>
</comment>
<keyword evidence="2" id="KW-1185">Reference proteome</keyword>
<name>A0A498JKD1_MALDO</name>
<evidence type="ECO:0000313" key="2">
    <source>
        <dbReference type="Proteomes" id="UP000290289"/>
    </source>
</evidence>
<dbReference type="EMBL" id="RDQH01000332">
    <property type="protein sequence ID" value="RXH95506.1"/>
    <property type="molecule type" value="Genomic_DNA"/>
</dbReference>
<dbReference type="STRING" id="3750.A0A498JKD1"/>
<gene>
    <name evidence="1" type="ORF">DVH24_008006</name>
</gene>
<protein>
    <submittedName>
        <fullName evidence="1">Uncharacterized protein</fullName>
    </submittedName>
</protein>
<evidence type="ECO:0000313" key="1">
    <source>
        <dbReference type="EMBL" id="RXH95506.1"/>
    </source>
</evidence>
<reference evidence="1 2" key="1">
    <citation type="submission" date="2018-10" db="EMBL/GenBank/DDBJ databases">
        <title>A high-quality apple genome assembly.</title>
        <authorList>
            <person name="Hu J."/>
        </authorList>
    </citation>
    <scope>NUCLEOTIDE SEQUENCE [LARGE SCALE GENOMIC DNA]</scope>
    <source>
        <strain evidence="2">cv. HFTH1</strain>
        <tissue evidence="1">Young leaf</tissue>
    </source>
</reference>
<dbReference type="AlphaFoldDB" id="A0A498JKD1"/>
<dbReference type="Proteomes" id="UP000290289">
    <property type="component" value="Chromosome 6"/>
</dbReference>
<accession>A0A498JKD1</accession>
<sequence length="321" mass="36022">MEEEHTSSMVNKDVQDRSLFLFAPFLSGPHCAAFFEVQLKQQGDDQVKGGGRVTRETPVLKPLLKLFDGPEQSYLCTAARIFSHSKVYVLLEDGHRPRPLEADTITNTNTPRAGYAFGLKTGSFDKFASLKSIKPLGTLLSAHGQLYYIASPWGFPWIPEACFERYDPAHDKWDTLPSFPYYSYRLDRTYKLVMLFVTAGFCFRCWTCVPRQSNSLAIMTRKMNGSTGFAGRAVVVGETLYAVALSHNLCVWFIWVAVIFCHVQTGQSLYLADIQHIGVTTFEIVDDGEEGNPMINTLHSTVYAVDTSDLDIFDIDFGFAT</sequence>
<organism evidence="1 2">
    <name type="scientific">Malus domestica</name>
    <name type="common">Apple</name>
    <name type="synonym">Pyrus malus</name>
    <dbReference type="NCBI Taxonomy" id="3750"/>
    <lineage>
        <taxon>Eukaryota</taxon>
        <taxon>Viridiplantae</taxon>
        <taxon>Streptophyta</taxon>
        <taxon>Embryophyta</taxon>
        <taxon>Tracheophyta</taxon>
        <taxon>Spermatophyta</taxon>
        <taxon>Magnoliopsida</taxon>
        <taxon>eudicotyledons</taxon>
        <taxon>Gunneridae</taxon>
        <taxon>Pentapetalae</taxon>
        <taxon>rosids</taxon>
        <taxon>fabids</taxon>
        <taxon>Rosales</taxon>
        <taxon>Rosaceae</taxon>
        <taxon>Amygdaloideae</taxon>
        <taxon>Maleae</taxon>
        <taxon>Malus</taxon>
    </lineage>
</organism>